<feature type="transmembrane region" description="Helical" evidence="1">
    <location>
        <begin position="6"/>
        <end position="24"/>
    </location>
</feature>
<sequence length="190" mass="20111">MLDWISAAAVAVAAVAALSFYVSWRATRLDRLHTRVETAYAALDAALVRRSAVVLELASTPGLLEPASAVLLADAAVRSRRSHACGGGERELAESSLSRTLRAVVGEPGFRAEVASGGYSRGGADGELLAEVEAAAKRVHLARRFYNDAVASTRAARMSRLVRALRLAGSAPLPEFFEADDEPPSFDTMA</sequence>
<dbReference type="Gene3D" id="1.20.1440.20">
    <property type="entry name" value="LemA-like domain"/>
    <property type="match status" value="1"/>
</dbReference>
<evidence type="ECO:0000313" key="2">
    <source>
        <dbReference type="EMBL" id="TQN31239.1"/>
    </source>
</evidence>
<keyword evidence="1" id="KW-0812">Transmembrane</keyword>
<evidence type="ECO:0000256" key="1">
    <source>
        <dbReference type="SAM" id="Phobius"/>
    </source>
</evidence>
<protein>
    <recommendedName>
        <fullName evidence="4">LemA protein</fullName>
    </recommendedName>
</protein>
<evidence type="ECO:0008006" key="4">
    <source>
        <dbReference type="Google" id="ProtNLM"/>
    </source>
</evidence>
<dbReference type="SUPFAM" id="SSF140478">
    <property type="entry name" value="LemA-like"/>
    <property type="match status" value="1"/>
</dbReference>
<accession>A0A543NHF7</accession>
<dbReference type="EMBL" id="VFQC01000001">
    <property type="protein sequence ID" value="TQN31239.1"/>
    <property type="molecule type" value="Genomic_DNA"/>
</dbReference>
<proteinExistence type="predicted"/>
<dbReference type="InterPro" id="IPR023353">
    <property type="entry name" value="LemA-like_dom_sf"/>
</dbReference>
<evidence type="ECO:0000313" key="3">
    <source>
        <dbReference type="Proteomes" id="UP000317422"/>
    </source>
</evidence>
<dbReference type="Proteomes" id="UP000317422">
    <property type="component" value="Unassembled WGS sequence"/>
</dbReference>
<gene>
    <name evidence="2" type="ORF">FHX37_1136</name>
</gene>
<dbReference type="OrthoDB" id="3214694at2"/>
<comment type="caution">
    <text evidence="2">The sequence shown here is derived from an EMBL/GenBank/DDBJ whole genome shotgun (WGS) entry which is preliminary data.</text>
</comment>
<keyword evidence="1" id="KW-1133">Transmembrane helix</keyword>
<dbReference type="AlphaFoldDB" id="A0A543NHF7"/>
<keyword evidence="3" id="KW-1185">Reference proteome</keyword>
<organism evidence="2 3">
    <name type="scientific">Haloactinospora alba</name>
    <dbReference type="NCBI Taxonomy" id="405555"/>
    <lineage>
        <taxon>Bacteria</taxon>
        <taxon>Bacillati</taxon>
        <taxon>Actinomycetota</taxon>
        <taxon>Actinomycetes</taxon>
        <taxon>Streptosporangiales</taxon>
        <taxon>Nocardiopsidaceae</taxon>
        <taxon>Haloactinospora</taxon>
    </lineage>
</organism>
<reference evidence="2 3" key="1">
    <citation type="submission" date="2019-06" db="EMBL/GenBank/DDBJ databases">
        <title>Sequencing the genomes of 1000 actinobacteria strains.</title>
        <authorList>
            <person name="Klenk H.-P."/>
        </authorList>
    </citation>
    <scope>NUCLEOTIDE SEQUENCE [LARGE SCALE GENOMIC DNA]</scope>
    <source>
        <strain evidence="2 3">DSM 45015</strain>
    </source>
</reference>
<dbReference type="RefSeq" id="WP_141922479.1">
    <property type="nucleotide sequence ID" value="NZ_VFQC01000001.1"/>
</dbReference>
<name>A0A543NHF7_9ACTN</name>
<keyword evidence="1" id="KW-0472">Membrane</keyword>